<keyword evidence="1" id="KW-1185">Reference proteome</keyword>
<dbReference type="Proteomes" id="UP000095287">
    <property type="component" value="Unplaced"/>
</dbReference>
<protein>
    <submittedName>
        <fullName evidence="2">ELM2 domain-containing protein</fullName>
    </submittedName>
</protein>
<evidence type="ECO:0000313" key="1">
    <source>
        <dbReference type="Proteomes" id="UP000095287"/>
    </source>
</evidence>
<reference evidence="2" key="1">
    <citation type="submission" date="2016-11" db="UniProtKB">
        <authorList>
            <consortium name="WormBaseParasite"/>
        </authorList>
    </citation>
    <scope>IDENTIFICATION</scope>
</reference>
<sequence length="126" mass="14219">MAGIKSKPYSLARREGPETMVNDYNPAVTLAWQANTDLQYIMSDCCDVVNYITGYTTKAESAKGASEFDKMKDMDMSGADALRICLSLMKNRECSTMELVDMLMAHPMYEFDTDTVFINTNEPSRR</sequence>
<name>A0A1I8APN9_9BILA</name>
<dbReference type="WBParaSite" id="L893_g8160.t1">
    <property type="protein sequence ID" value="L893_g8160.t1"/>
    <property type="gene ID" value="L893_g8160"/>
</dbReference>
<organism evidence="1 2">
    <name type="scientific">Steinernema glaseri</name>
    <dbReference type="NCBI Taxonomy" id="37863"/>
    <lineage>
        <taxon>Eukaryota</taxon>
        <taxon>Metazoa</taxon>
        <taxon>Ecdysozoa</taxon>
        <taxon>Nematoda</taxon>
        <taxon>Chromadorea</taxon>
        <taxon>Rhabditida</taxon>
        <taxon>Tylenchina</taxon>
        <taxon>Panagrolaimomorpha</taxon>
        <taxon>Strongyloidoidea</taxon>
        <taxon>Steinernematidae</taxon>
        <taxon>Steinernema</taxon>
    </lineage>
</organism>
<dbReference type="AlphaFoldDB" id="A0A1I8APN9"/>
<accession>A0A1I8APN9</accession>
<evidence type="ECO:0000313" key="2">
    <source>
        <dbReference type="WBParaSite" id="L893_g8160.t1"/>
    </source>
</evidence>
<proteinExistence type="predicted"/>